<keyword evidence="1 8" id="KW-0963">Cytoplasm</keyword>
<keyword evidence="6 8" id="KW-0418">Kinase</keyword>
<dbReference type="CDD" id="cd21157">
    <property type="entry name" value="PUA_G5K"/>
    <property type="match status" value="1"/>
</dbReference>
<dbReference type="EMBL" id="LZYE01000358">
    <property type="protein sequence ID" value="OFC29791.1"/>
    <property type="molecule type" value="Genomic_DNA"/>
</dbReference>
<dbReference type="PIRSF" id="PIRSF000729">
    <property type="entry name" value="GK"/>
    <property type="match status" value="1"/>
</dbReference>
<dbReference type="InterPro" id="IPR036393">
    <property type="entry name" value="AceGlu_kinase-like_sf"/>
</dbReference>
<comment type="catalytic activity">
    <reaction evidence="8">
        <text>L-glutamate + ATP = L-glutamyl 5-phosphate + ADP</text>
        <dbReference type="Rhea" id="RHEA:14877"/>
        <dbReference type="ChEBI" id="CHEBI:29985"/>
        <dbReference type="ChEBI" id="CHEBI:30616"/>
        <dbReference type="ChEBI" id="CHEBI:58274"/>
        <dbReference type="ChEBI" id="CHEBI:456216"/>
        <dbReference type="EC" id="2.7.2.11"/>
    </reaction>
</comment>
<dbReference type="GO" id="GO:0005829">
    <property type="term" value="C:cytosol"/>
    <property type="evidence" value="ECO:0007669"/>
    <property type="project" value="TreeGrafter"/>
</dbReference>
<keyword evidence="2 8" id="KW-0028">Amino-acid biosynthesis</keyword>
<gene>
    <name evidence="8" type="primary">proB</name>
    <name evidence="10" type="ORF">BAE27_13180</name>
</gene>
<feature type="domain" description="PUA" evidence="9">
    <location>
        <begin position="281"/>
        <end position="364"/>
    </location>
</feature>
<dbReference type="Gene3D" id="3.40.1160.10">
    <property type="entry name" value="Acetylglutamate kinase-like"/>
    <property type="match status" value="1"/>
</dbReference>
<dbReference type="Gene3D" id="2.30.130.10">
    <property type="entry name" value="PUA domain"/>
    <property type="match status" value="1"/>
</dbReference>
<dbReference type="InterPro" id="IPR011529">
    <property type="entry name" value="Glu_5kinase"/>
</dbReference>
<dbReference type="SUPFAM" id="SSF88697">
    <property type="entry name" value="PUA domain-like"/>
    <property type="match status" value="1"/>
</dbReference>
<dbReference type="Pfam" id="PF00696">
    <property type="entry name" value="AA_kinase"/>
    <property type="match status" value="1"/>
</dbReference>
<dbReference type="InterPro" id="IPR041739">
    <property type="entry name" value="G5K_ProB"/>
</dbReference>
<dbReference type="RefSeq" id="WP_070114704.1">
    <property type="nucleotide sequence ID" value="NZ_LZYE01000358.1"/>
</dbReference>
<dbReference type="PANTHER" id="PTHR43654:SF1">
    <property type="entry name" value="ISOPENTENYL PHOSPHATE KINASE"/>
    <property type="match status" value="1"/>
</dbReference>
<dbReference type="Proteomes" id="UP000175616">
    <property type="component" value="Unassembled WGS sequence"/>
</dbReference>
<feature type="binding site" evidence="8">
    <location>
        <position position="153"/>
    </location>
    <ligand>
        <name>substrate</name>
    </ligand>
</feature>
<evidence type="ECO:0000313" key="11">
    <source>
        <dbReference type="Proteomes" id="UP000175616"/>
    </source>
</evidence>
<dbReference type="PROSITE" id="PS50890">
    <property type="entry name" value="PUA"/>
    <property type="match status" value="1"/>
</dbReference>
<evidence type="ECO:0000256" key="7">
    <source>
        <dbReference type="ARBA" id="ARBA00022840"/>
    </source>
</evidence>
<dbReference type="InterPro" id="IPR036974">
    <property type="entry name" value="PUA_sf"/>
</dbReference>
<proteinExistence type="inferred from homology"/>
<organism evidence="10 11">
    <name type="scientific">Acidithiobacillus caldus</name>
    <dbReference type="NCBI Taxonomy" id="33059"/>
    <lineage>
        <taxon>Bacteria</taxon>
        <taxon>Pseudomonadati</taxon>
        <taxon>Pseudomonadota</taxon>
        <taxon>Acidithiobacillia</taxon>
        <taxon>Acidithiobacillales</taxon>
        <taxon>Acidithiobacillaceae</taxon>
        <taxon>Acidithiobacillus</taxon>
    </lineage>
</organism>
<dbReference type="HAMAP" id="MF_00456">
    <property type="entry name" value="ProB"/>
    <property type="match status" value="1"/>
</dbReference>
<dbReference type="CDD" id="cd04242">
    <property type="entry name" value="AAK_G5K_ProB"/>
    <property type="match status" value="1"/>
</dbReference>
<dbReference type="PRINTS" id="PR00474">
    <property type="entry name" value="GLU5KINASE"/>
</dbReference>
<feature type="binding site" evidence="8">
    <location>
        <position position="54"/>
    </location>
    <ligand>
        <name>substrate</name>
    </ligand>
</feature>
<comment type="similarity">
    <text evidence="8">Belongs to the glutamate 5-kinase family.</text>
</comment>
<dbReference type="InterPro" id="IPR001048">
    <property type="entry name" value="Asp/Glu/Uridylate_kinase"/>
</dbReference>
<name>A0A1E7YJZ7_9PROT</name>
<keyword evidence="3 8" id="KW-0641">Proline biosynthesis</keyword>
<evidence type="ECO:0000256" key="3">
    <source>
        <dbReference type="ARBA" id="ARBA00022650"/>
    </source>
</evidence>
<dbReference type="GO" id="GO:0003723">
    <property type="term" value="F:RNA binding"/>
    <property type="evidence" value="ECO:0007669"/>
    <property type="project" value="InterPro"/>
</dbReference>
<dbReference type="UniPathway" id="UPA00098">
    <property type="reaction ID" value="UER00359"/>
</dbReference>
<keyword evidence="7 8" id="KW-0067">ATP-binding</keyword>
<comment type="caution">
    <text evidence="10">The sequence shown here is derived from an EMBL/GenBank/DDBJ whole genome shotgun (WGS) entry which is preliminary data.</text>
</comment>
<dbReference type="Pfam" id="PF01472">
    <property type="entry name" value="PUA"/>
    <property type="match status" value="1"/>
</dbReference>
<dbReference type="PROSITE" id="PS00902">
    <property type="entry name" value="GLUTAMATE_5_KINASE"/>
    <property type="match status" value="1"/>
</dbReference>
<evidence type="ECO:0000256" key="6">
    <source>
        <dbReference type="ARBA" id="ARBA00022777"/>
    </source>
</evidence>
<keyword evidence="5 8" id="KW-0547">Nucleotide-binding</keyword>
<feature type="binding site" evidence="8">
    <location>
        <position position="14"/>
    </location>
    <ligand>
        <name>ATP</name>
        <dbReference type="ChEBI" id="CHEBI:30616"/>
    </ligand>
</feature>
<dbReference type="SMART" id="SM00359">
    <property type="entry name" value="PUA"/>
    <property type="match status" value="1"/>
</dbReference>
<dbReference type="EC" id="2.7.2.11" evidence="8"/>
<feature type="binding site" evidence="8">
    <location>
        <begin position="173"/>
        <end position="174"/>
    </location>
    <ligand>
        <name>ATP</name>
        <dbReference type="ChEBI" id="CHEBI:30616"/>
    </ligand>
</feature>
<evidence type="ECO:0000313" key="10">
    <source>
        <dbReference type="EMBL" id="OFC29791.1"/>
    </source>
</evidence>
<feature type="binding site" evidence="8">
    <location>
        <begin position="215"/>
        <end position="221"/>
    </location>
    <ligand>
        <name>ATP</name>
        <dbReference type="ChEBI" id="CHEBI:30616"/>
    </ligand>
</feature>
<dbReference type="GO" id="GO:0005524">
    <property type="term" value="F:ATP binding"/>
    <property type="evidence" value="ECO:0007669"/>
    <property type="project" value="UniProtKB-KW"/>
</dbReference>
<dbReference type="SUPFAM" id="SSF53633">
    <property type="entry name" value="Carbamate kinase-like"/>
    <property type="match status" value="1"/>
</dbReference>
<evidence type="ECO:0000256" key="1">
    <source>
        <dbReference type="ARBA" id="ARBA00022490"/>
    </source>
</evidence>
<evidence type="ECO:0000256" key="5">
    <source>
        <dbReference type="ARBA" id="ARBA00022741"/>
    </source>
</evidence>
<dbReference type="InterPro" id="IPR005715">
    <property type="entry name" value="Glu_5kinase/COase_Synthase"/>
</dbReference>
<comment type="pathway">
    <text evidence="8">Amino-acid biosynthesis; L-proline biosynthesis; L-glutamate 5-semialdehyde from L-glutamate: step 1/2.</text>
</comment>
<dbReference type="GO" id="GO:0055129">
    <property type="term" value="P:L-proline biosynthetic process"/>
    <property type="evidence" value="ECO:0007669"/>
    <property type="project" value="UniProtKB-UniRule"/>
</dbReference>
<dbReference type="GO" id="GO:0004349">
    <property type="term" value="F:glutamate 5-kinase activity"/>
    <property type="evidence" value="ECO:0007669"/>
    <property type="project" value="UniProtKB-UniRule"/>
</dbReference>
<evidence type="ECO:0000256" key="8">
    <source>
        <dbReference type="HAMAP-Rule" id="MF_00456"/>
    </source>
</evidence>
<dbReference type="InterPro" id="IPR001057">
    <property type="entry name" value="Glu/AcGlu_kinase"/>
</dbReference>
<dbReference type="PANTHER" id="PTHR43654">
    <property type="entry name" value="GLUTAMATE 5-KINASE"/>
    <property type="match status" value="1"/>
</dbReference>
<dbReference type="InterPro" id="IPR015947">
    <property type="entry name" value="PUA-like_sf"/>
</dbReference>
<dbReference type="InterPro" id="IPR019797">
    <property type="entry name" value="Glutamate_5-kinase_CS"/>
</dbReference>
<keyword evidence="4 8" id="KW-0808">Transferase</keyword>
<evidence type="ECO:0000259" key="9">
    <source>
        <dbReference type="SMART" id="SM00359"/>
    </source>
</evidence>
<dbReference type="AlphaFoldDB" id="A0A1E7YJZ7"/>
<comment type="function">
    <text evidence="8">Catalyzes the transfer of a phosphate group to glutamate to form L-glutamate 5-phosphate.</text>
</comment>
<feature type="binding site" evidence="8">
    <location>
        <position position="141"/>
    </location>
    <ligand>
        <name>substrate</name>
    </ligand>
</feature>
<evidence type="ECO:0000256" key="2">
    <source>
        <dbReference type="ARBA" id="ARBA00022605"/>
    </source>
</evidence>
<protein>
    <recommendedName>
        <fullName evidence="8">Glutamate 5-kinase</fullName>
        <ecNumber evidence="8">2.7.2.11</ecNumber>
    </recommendedName>
    <alternativeName>
        <fullName evidence="8">Gamma-glutamyl kinase</fullName>
        <shortName evidence="8">GK</shortName>
    </alternativeName>
</protein>
<dbReference type="NCBIfam" id="TIGR01027">
    <property type="entry name" value="proB"/>
    <property type="match status" value="1"/>
</dbReference>
<dbReference type="InterPro" id="IPR002478">
    <property type="entry name" value="PUA"/>
</dbReference>
<reference evidence="10 11" key="1">
    <citation type="submission" date="2016-06" db="EMBL/GenBank/DDBJ databases">
        <title>Gene turnover analysis identifies the evolutionary adaptation of the extremophile Acidithiobacillus caldus.</title>
        <authorList>
            <person name="Zhang X."/>
        </authorList>
    </citation>
    <scope>NUCLEOTIDE SEQUENCE [LARGE SCALE GENOMIC DNA]</scope>
    <source>
        <strain evidence="10 11">DX</strain>
    </source>
</reference>
<accession>A0A1E7YJZ7</accession>
<evidence type="ECO:0000256" key="4">
    <source>
        <dbReference type="ARBA" id="ARBA00022679"/>
    </source>
</evidence>
<dbReference type="FunFam" id="3.40.1160.10:FF:000018">
    <property type="entry name" value="Glutamate 5-kinase"/>
    <property type="match status" value="1"/>
</dbReference>
<comment type="subcellular location">
    <subcellularLocation>
        <location evidence="8">Cytoplasm</location>
    </subcellularLocation>
</comment>
<sequence>MNGPRTVGHRWVVKIGSSLLTNNGLGLDSAAIAQWVQQLLVLHRAGLELILVSSGAVAAGMERLGWTQRPERLHELQAAASIGQAALIQTYQDFLHKGSVVGAQVLLTHDDLRDRQRHLAARATLRTLLDMRVLPIINENDAVTSSELRFGDNDTLAAMVSNLLEADLLVILTDQEGLYDADPRRHPDARLLTEVRAGDPALLAMAGGAGTGVGSGGMRTKVLAAERAARSGTATIVCAGRQENVLLRLWAGEALGTYFHPALPKLAARKRWLAGQLRPRGTLHLDAGAARVLLEKGSSLLPVGVRAAEGDFLRGDLVCCLDPEGQEVARGLINFDLAEVRRRLGKTSDAIKAEFGNLDEPELIHRDNLVVTATRSPRG</sequence>